<organism evidence="3 4">
    <name type="scientific">Carnegiea gigantea</name>
    <dbReference type="NCBI Taxonomy" id="171969"/>
    <lineage>
        <taxon>Eukaryota</taxon>
        <taxon>Viridiplantae</taxon>
        <taxon>Streptophyta</taxon>
        <taxon>Embryophyta</taxon>
        <taxon>Tracheophyta</taxon>
        <taxon>Spermatophyta</taxon>
        <taxon>Magnoliopsida</taxon>
        <taxon>eudicotyledons</taxon>
        <taxon>Gunneridae</taxon>
        <taxon>Pentapetalae</taxon>
        <taxon>Caryophyllales</taxon>
        <taxon>Cactineae</taxon>
        <taxon>Cactaceae</taxon>
        <taxon>Cactoideae</taxon>
        <taxon>Echinocereeae</taxon>
        <taxon>Carnegiea</taxon>
    </lineage>
</organism>
<dbReference type="OrthoDB" id="1750242at2759"/>
<dbReference type="Proteomes" id="UP001153076">
    <property type="component" value="Unassembled WGS sequence"/>
</dbReference>
<keyword evidence="2" id="KW-0472">Membrane</keyword>
<keyword evidence="2" id="KW-1133">Transmembrane helix</keyword>
<keyword evidence="2" id="KW-0812">Transmembrane</keyword>
<protein>
    <submittedName>
        <fullName evidence="3">Uncharacterized protein</fullName>
    </submittedName>
</protein>
<reference evidence="3" key="1">
    <citation type="submission" date="2022-04" db="EMBL/GenBank/DDBJ databases">
        <title>Carnegiea gigantea Genome sequencing and assembly v2.</title>
        <authorList>
            <person name="Copetti D."/>
            <person name="Sanderson M.J."/>
            <person name="Burquez A."/>
            <person name="Wojciechowski M.F."/>
        </authorList>
    </citation>
    <scope>NUCLEOTIDE SEQUENCE</scope>
    <source>
        <strain evidence="3">SGP5-SGP5p</strain>
        <tissue evidence="3">Aerial part</tissue>
    </source>
</reference>
<evidence type="ECO:0000313" key="4">
    <source>
        <dbReference type="Proteomes" id="UP001153076"/>
    </source>
</evidence>
<keyword evidence="4" id="KW-1185">Reference proteome</keyword>
<gene>
    <name evidence="3" type="ORF">Cgig2_009495</name>
</gene>
<evidence type="ECO:0000313" key="3">
    <source>
        <dbReference type="EMBL" id="KAJ8423867.1"/>
    </source>
</evidence>
<proteinExistence type="predicted"/>
<feature type="region of interest" description="Disordered" evidence="1">
    <location>
        <begin position="1"/>
        <end position="48"/>
    </location>
</feature>
<evidence type="ECO:0000256" key="2">
    <source>
        <dbReference type="SAM" id="Phobius"/>
    </source>
</evidence>
<feature type="compositionally biased region" description="Basic residues" evidence="1">
    <location>
        <begin position="1"/>
        <end position="12"/>
    </location>
</feature>
<feature type="transmembrane region" description="Helical" evidence="2">
    <location>
        <begin position="364"/>
        <end position="386"/>
    </location>
</feature>
<sequence>MAKAKAKAKRGRPRDNHTPLNVTNSQQNHGTQQTSSVSSERVDIGAGVQTPEVTIGVNLEIEPRGNRVQRTIPPADAAPTLNQDDRIGGAPVTLQDTEDFQERIQADHVQCQWRIELPNSEVIFHPDDTFGYCPGLLKFFEMKEQGSKPFRFFDMWTTDPQFLYIVSSVWNTLTQGTKMFIISRKLEMMQHPLWKLNRDVFGDVQVQYAVARNVLNDIMRHHLNHITLYQMEDVQWKWEYEKVVAHFVTYYRELLGTPMFTQDGAADHIITTGPCLSILQQVSLVQPFTAEDVKRALFSIPSHKSPGPDELNSVPMLEGAKMLKKELVHVEKSNMVLPAIYPTRYQKLREHSLYYRLKHEERSLLVRASTLLYQCMLTVLTFITSASPLDHHLLN</sequence>
<name>A0A9Q1GQZ6_9CARY</name>
<dbReference type="AlphaFoldDB" id="A0A9Q1GQZ6"/>
<comment type="caution">
    <text evidence="3">The sequence shown here is derived from an EMBL/GenBank/DDBJ whole genome shotgun (WGS) entry which is preliminary data.</text>
</comment>
<feature type="compositionally biased region" description="Polar residues" evidence="1">
    <location>
        <begin position="18"/>
        <end position="39"/>
    </location>
</feature>
<dbReference type="EMBL" id="JAKOGI010001843">
    <property type="protein sequence ID" value="KAJ8423867.1"/>
    <property type="molecule type" value="Genomic_DNA"/>
</dbReference>
<accession>A0A9Q1GQZ6</accession>
<evidence type="ECO:0000256" key="1">
    <source>
        <dbReference type="SAM" id="MobiDB-lite"/>
    </source>
</evidence>